<dbReference type="InterPro" id="IPR025514">
    <property type="entry name" value="DUF4402"/>
</dbReference>
<name>A0ABV6SET8_9SPHN</name>
<dbReference type="Pfam" id="PF14352">
    <property type="entry name" value="DUF4402"/>
    <property type="match status" value="1"/>
</dbReference>
<dbReference type="RefSeq" id="WP_267219854.1">
    <property type="nucleotide sequence ID" value="NZ_JAPCWC010000005.1"/>
</dbReference>
<feature type="signal peptide" evidence="1">
    <location>
        <begin position="1"/>
        <end position="29"/>
    </location>
</feature>
<dbReference type="Proteomes" id="UP001589858">
    <property type="component" value="Unassembled WGS sequence"/>
</dbReference>
<sequence length="184" mass="18866">MTDFTGRRLLGVAAGLAGVLVLAPPTARADPARAVVTADARLDFGRMVVIGSGSRRVSAAGAVVDSGVMSAPGGSTRPAQFTVSYDRGNESRRPLDVTLEVVLSAPGAVETGGVSGRLSAFETDLPGYGAIAPGQVLQITLPNCTQRVCSRSFRVGARIDLTRSYGGGTLNLPLPIDATIVNVD</sequence>
<protein>
    <submittedName>
        <fullName evidence="2">DUF4402 domain-containing protein</fullName>
    </submittedName>
</protein>
<organism evidence="2 3">
    <name type="scientific">Novosphingobium clariflavum</name>
    <dbReference type="NCBI Taxonomy" id="2029884"/>
    <lineage>
        <taxon>Bacteria</taxon>
        <taxon>Pseudomonadati</taxon>
        <taxon>Pseudomonadota</taxon>
        <taxon>Alphaproteobacteria</taxon>
        <taxon>Sphingomonadales</taxon>
        <taxon>Sphingomonadaceae</taxon>
        <taxon>Novosphingobium</taxon>
    </lineage>
</organism>
<gene>
    <name evidence="2" type="ORF">ACFFF8_22305</name>
</gene>
<proteinExistence type="predicted"/>
<comment type="caution">
    <text evidence="2">The sequence shown here is derived from an EMBL/GenBank/DDBJ whole genome shotgun (WGS) entry which is preliminary data.</text>
</comment>
<reference evidence="2 3" key="1">
    <citation type="submission" date="2024-09" db="EMBL/GenBank/DDBJ databases">
        <authorList>
            <person name="Sun Q."/>
            <person name="Mori K."/>
        </authorList>
    </citation>
    <scope>NUCLEOTIDE SEQUENCE [LARGE SCALE GENOMIC DNA]</scope>
    <source>
        <strain evidence="2 3">CICC 11035S</strain>
    </source>
</reference>
<dbReference type="PROSITE" id="PS51318">
    <property type="entry name" value="TAT"/>
    <property type="match status" value="1"/>
</dbReference>
<accession>A0ABV6SET8</accession>
<evidence type="ECO:0000313" key="2">
    <source>
        <dbReference type="EMBL" id="MFC0687324.1"/>
    </source>
</evidence>
<keyword evidence="1" id="KW-0732">Signal</keyword>
<evidence type="ECO:0000256" key="1">
    <source>
        <dbReference type="SAM" id="SignalP"/>
    </source>
</evidence>
<dbReference type="EMBL" id="JBHLTM010000085">
    <property type="protein sequence ID" value="MFC0687324.1"/>
    <property type="molecule type" value="Genomic_DNA"/>
</dbReference>
<evidence type="ECO:0000313" key="3">
    <source>
        <dbReference type="Proteomes" id="UP001589858"/>
    </source>
</evidence>
<feature type="chain" id="PRO_5046633853" evidence="1">
    <location>
        <begin position="30"/>
        <end position="184"/>
    </location>
</feature>
<dbReference type="InterPro" id="IPR006311">
    <property type="entry name" value="TAT_signal"/>
</dbReference>
<keyword evidence="3" id="KW-1185">Reference proteome</keyword>